<dbReference type="FunFam" id="2.40.50.100:FF:000020">
    <property type="entry name" value="50S ribosomal protein L27"/>
    <property type="match status" value="1"/>
</dbReference>
<evidence type="ECO:0000256" key="2">
    <source>
        <dbReference type="ARBA" id="ARBA00022980"/>
    </source>
</evidence>
<comment type="similarity">
    <text evidence="1 5">Belongs to the bacterial ribosomal protein bL27 family.</text>
</comment>
<reference evidence="6 7" key="1">
    <citation type="submission" date="2015-06" db="EMBL/GenBank/DDBJ databases">
        <authorList>
            <person name="Zeng Y."/>
            <person name="Huang Y."/>
        </authorList>
    </citation>
    <scope>NUCLEOTIDE SEQUENCE [LARGE SCALE GENOMIC DNA]</scope>
    <source>
        <strain evidence="6 7">PQ-2</strain>
    </source>
</reference>
<dbReference type="GO" id="GO:0006412">
    <property type="term" value="P:translation"/>
    <property type="evidence" value="ECO:0007669"/>
    <property type="project" value="UniProtKB-UniRule"/>
</dbReference>
<dbReference type="KEGG" id="cna:AB433_12140"/>
<keyword evidence="7" id="KW-1185">Reference proteome</keyword>
<proteinExistence type="inferred from homology"/>
<dbReference type="Proteomes" id="UP000035287">
    <property type="component" value="Chromosome"/>
</dbReference>
<organism evidence="6 7">
    <name type="scientific">Croceicoccus naphthovorans</name>
    <dbReference type="NCBI Taxonomy" id="1348774"/>
    <lineage>
        <taxon>Bacteria</taxon>
        <taxon>Pseudomonadati</taxon>
        <taxon>Pseudomonadota</taxon>
        <taxon>Alphaproteobacteria</taxon>
        <taxon>Sphingomonadales</taxon>
        <taxon>Erythrobacteraceae</taxon>
        <taxon>Croceicoccus</taxon>
    </lineage>
</organism>
<dbReference type="PATRIC" id="fig|1348774.3.peg.2554"/>
<dbReference type="InterPro" id="IPR018261">
    <property type="entry name" value="Ribosomal_bL27_CS"/>
</dbReference>
<dbReference type="SUPFAM" id="SSF110324">
    <property type="entry name" value="Ribosomal L27 protein-like"/>
    <property type="match status" value="1"/>
</dbReference>
<dbReference type="EMBL" id="CP011770">
    <property type="protein sequence ID" value="AKM10542.1"/>
    <property type="molecule type" value="Genomic_DNA"/>
</dbReference>
<dbReference type="GO" id="GO:0022625">
    <property type="term" value="C:cytosolic large ribosomal subunit"/>
    <property type="evidence" value="ECO:0007669"/>
    <property type="project" value="TreeGrafter"/>
</dbReference>
<dbReference type="GO" id="GO:0003735">
    <property type="term" value="F:structural constituent of ribosome"/>
    <property type="evidence" value="ECO:0007669"/>
    <property type="project" value="InterPro"/>
</dbReference>
<dbReference type="PROSITE" id="PS00831">
    <property type="entry name" value="RIBOSOMAL_L27"/>
    <property type="match status" value="1"/>
</dbReference>
<dbReference type="Pfam" id="PF01016">
    <property type="entry name" value="Ribosomal_L27"/>
    <property type="match status" value="1"/>
</dbReference>
<sequence length="89" mass="9513">MAHKKAGGSSRNGRDSIGRRLGVKKFGGEAVIGGNILVRQRGTKFYPGSNVGIGRDHTLFALTDGRVRFHDGKLGRKFVSVDAMAEAAE</sequence>
<dbReference type="HAMAP" id="MF_00539">
    <property type="entry name" value="Ribosomal_bL27"/>
    <property type="match status" value="1"/>
</dbReference>
<dbReference type="OrthoDB" id="9803474at2"/>
<evidence type="ECO:0000256" key="1">
    <source>
        <dbReference type="ARBA" id="ARBA00010797"/>
    </source>
</evidence>
<dbReference type="AlphaFoldDB" id="A0A0G3XHB1"/>
<dbReference type="InterPro" id="IPR001684">
    <property type="entry name" value="Ribosomal_bL27"/>
</dbReference>
<evidence type="ECO:0000256" key="5">
    <source>
        <dbReference type="HAMAP-Rule" id="MF_00539"/>
    </source>
</evidence>
<dbReference type="NCBIfam" id="TIGR00062">
    <property type="entry name" value="L27"/>
    <property type="match status" value="1"/>
</dbReference>
<dbReference type="RefSeq" id="WP_047821268.1">
    <property type="nucleotide sequence ID" value="NZ_CP011770.1"/>
</dbReference>
<evidence type="ECO:0000313" key="6">
    <source>
        <dbReference type="EMBL" id="AKM10542.1"/>
    </source>
</evidence>
<dbReference type="Gene3D" id="2.40.50.100">
    <property type="match status" value="1"/>
</dbReference>
<keyword evidence="3 5" id="KW-0687">Ribonucleoprotein</keyword>
<dbReference type="PANTHER" id="PTHR15893:SF0">
    <property type="entry name" value="LARGE RIBOSOMAL SUBUNIT PROTEIN BL27M"/>
    <property type="match status" value="1"/>
</dbReference>
<evidence type="ECO:0000256" key="3">
    <source>
        <dbReference type="ARBA" id="ARBA00023274"/>
    </source>
</evidence>
<dbReference type="PRINTS" id="PR00063">
    <property type="entry name" value="RIBOSOMALL27"/>
</dbReference>
<name>A0A0G3XHB1_9SPHN</name>
<accession>A0A0G3XHB1</accession>
<keyword evidence="2 5" id="KW-0689">Ribosomal protein</keyword>
<protein>
    <recommendedName>
        <fullName evidence="4 5">Large ribosomal subunit protein bL27</fullName>
    </recommendedName>
</protein>
<gene>
    <name evidence="5" type="primary">rpmA</name>
    <name evidence="6" type="ORF">AB433_12140</name>
</gene>
<evidence type="ECO:0000313" key="7">
    <source>
        <dbReference type="Proteomes" id="UP000035287"/>
    </source>
</evidence>
<evidence type="ECO:0000256" key="4">
    <source>
        <dbReference type="ARBA" id="ARBA00035175"/>
    </source>
</evidence>
<dbReference type="PANTHER" id="PTHR15893">
    <property type="entry name" value="RIBOSOMAL PROTEIN L27"/>
    <property type="match status" value="1"/>
</dbReference>
<dbReference type="STRING" id="1348774.AB433_12140"/>